<keyword evidence="3" id="KW-1185">Reference proteome</keyword>
<dbReference type="EMBL" id="CAJVPI010000432">
    <property type="protein sequence ID" value="CAG8534446.1"/>
    <property type="molecule type" value="Genomic_DNA"/>
</dbReference>
<dbReference type="OrthoDB" id="542013at2759"/>
<dbReference type="PANTHER" id="PTHR43157">
    <property type="entry name" value="PHOSPHATIDYLINOSITOL-GLYCAN BIOSYNTHESIS CLASS F PROTEIN-RELATED"/>
    <property type="match status" value="1"/>
</dbReference>
<dbReference type="Gene3D" id="3.40.50.720">
    <property type="entry name" value="NAD(P)-binding Rossmann-like Domain"/>
    <property type="match status" value="1"/>
</dbReference>
<accession>A0A9N9FGI2</accession>
<dbReference type="PANTHER" id="PTHR43157:SF31">
    <property type="entry name" value="PHOSPHATIDYLINOSITOL-GLYCAN BIOSYNTHESIS CLASS F PROTEIN"/>
    <property type="match status" value="1"/>
</dbReference>
<gene>
    <name evidence="2" type="ORF">PBRASI_LOCUS4272</name>
</gene>
<dbReference type="SUPFAM" id="SSF51735">
    <property type="entry name" value="NAD(P)-binding Rossmann-fold domains"/>
    <property type="match status" value="1"/>
</dbReference>
<keyword evidence="1" id="KW-0560">Oxidoreductase</keyword>
<protein>
    <submittedName>
        <fullName evidence="2">5823_t:CDS:1</fullName>
    </submittedName>
</protein>
<dbReference type="Pfam" id="PF00106">
    <property type="entry name" value="adh_short"/>
    <property type="match status" value="1"/>
</dbReference>
<proteinExistence type="predicted"/>
<evidence type="ECO:0000313" key="2">
    <source>
        <dbReference type="EMBL" id="CAG8534446.1"/>
    </source>
</evidence>
<dbReference type="InterPro" id="IPR036291">
    <property type="entry name" value="NAD(P)-bd_dom_sf"/>
</dbReference>
<comment type="caution">
    <text evidence="2">The sequence shown here is derived from an EMBL/GenBank/DDBJ whole genome shotgun (WGS) entry which is preliminary data.</text>
</comment>
<dbReference type="GO" id="GO:0016491">
    <property type="term" value="F:oxidoreductase activity"/>
    <property type="evidence" value="ECO:0007669"/>
    <property type="project" value="UniProtKB-KW"/>
</dbReference>
<dbReference type="AlphaFoldDB" id="A0A9N9FGI2"/>
<evidence type="ECO:0000256" key="1">
    <source>
        <dbReference type="ARBA" id="ARBA00023002"/>
    </source>
</evidence>
<organism evidence="2 3">
    <name type="scientific">Paraglomus brasilianum</name>
    <dbReference type="NCBI Taxonomy" id="144538"/>
    <lineage>
        <taxon>Eukaryota</taxon>
        <taxon>Fungi</taxon>
        <taxon>Fungi incertae sedis</taxon>
        <taxon>Mucoromycota</taxon>
        <taxon>Glomeromycotina</taxon>
        <taxon>Glomeromycetes</taxon>
        <taxon>Paraglomerales</taxon>
        <taxon>Paraglomeraceae</taxon>
        <taxon>Paraglomus</taxon>
    </lineage>
</organism>
<dbReference type="InterPro" id="IPR002347">
    <property type="entry name" value="SDR_fam"/>
</dbReference>
<evidence type="ECO:0000313" key="3">
    <source>
        <dbReference type="Proteomes" id="UP000789739"/>
    </source>
</evidence>
<name>A0A9N9FGI2_9GLOM</name>
<sequence length="383" mass="43050">MTTQRKVIILTGGSAGLGLLQQSELRDVSVLCKHAYPVSIYKTPCGLHIREHCKQASMSMAFLTKNSNEQKGILPTTCIIKPTIARYSLWVAATLIHSYPITDTYASSIFAMQASSKATRQLYNNSYHHHTLEITNLDLESFESVKQFVNWFTEKKIGLDVLILNAGAIFTSRQITNDNLECTLQTNHLSHFLLLNLLLPALLYRHSHPSSYSSDPDSHPISRVIFVSSELHSPKVGHGKGPYLNEENLQGEKEYDEFVAYRNTKLLQVLCAYQLDKIINGEPLSPGFVPRTGLVRNFSLGRRLAMKYILSYMPFARTIEQGGDVLVYAATSSDLENRSGVYIKHNCNIAPSSDESYVSEKQKFWWNISCQLTGLPESKVPLE</sequence>
<dbReference type="Proteomes" id="UP000789739">
    <property type="component" value="Unassembled WGS sequence"/>
</dbReference>
<reference evidence="2" key="1">
    <citation type="submission" date="2021-06" db="EMBL/GenBank/DDBJ databases">
        <authorList>
            <person name="Kallberg Y."/>
            <person name="Tangrot J."/>
            <person name="Rosling A."/>
        </authorList>
    </citation>
    <scope>NUCLEOTIDE SEQUENCE</scope>
    <source>
        <strain evidence="2">BR232B</strain>
    </source>
</reference>